<reference evidence="4" key="2">
    <citation type="journal article" date="2020" name="Microorganisms">
        <title>Osmotic Adaptation and Compatible Solute Biosynthesis of Phototrophic Bacteria as Revealed from Genome Analyses.</title>
        <authorList>
            <person name="Imhoff J.F."/>
            <person name="Rahn T."/>
            <person name="Kunzel S."/>
            <person name="Keller A."/>
            <person name="Neulinger S.C."/>
        </authorList>
    </citation>
    <scope>NUCLEOTIDE SEQUENCE</scope>
    <source>
        <strain evidence="4">DSM 9154</strain>
    </source>
</reference>
<dbReference type="Proteomes" id="UP000778970">
    <property type="component" value="Unassembled WGS sequence"/>
</dbReference>
<comment type="caution">
    <text evidence="4">The sequence shown here is derived from an EMBL/GenBank/DDBJ whole genome shotgun (WGS) entry which is preliminary data.</text>
</comment>
<dbReference type="AlphaFoldDB" id="A0A934QGS5"/>
<reference evidence="4" key="1">
    <citation type="submission" date="2017-08" db="EMBL/GenBank/DDBJ databases">
        <authorList>
            <person name="Imhoff J.F."/>
            <person name="Rahn T."/>
            <person name="Kuenzel S."/>
            <person name="Neulinger S.C."/>
        </authorList>
    </citation>
    <scope>NUCLEOTIDE SEQUENCE</scope>
    <source>
        <strain evidence="4">DSM 9154</strain>
    </source>
</reference>
<feature type="region of interest" description="Disordered" evidence="1">
    <location>
        <begin position="445"/>
        <end position="469"/>
    </location>
</feature>
<dbReference type="InterPro" id="IPR027417">
    <property type="entry name" value="P-loop_NTPase"/>
</dbReference>
<feature type="transmembrane region" description="Helical" evidence="2">
    <location>
        <begin position="479"/>
        <end position="497"/>
    </location>
</feature>
<dbReference type="SUPFAM" id="SSF52540">
    <property type="entry name" value="P-loop containing nucleoside triphosphate hydrolases"/>
    <property type="match status" value="1"/>
</dbReference>
<evidence type="ECO:0000313" key="5">
    <source>
        <dbReference type="Proteomes" id="UP000778970"/>
    </source>
</evidence>
<dbReference type="PANTHER" id="PTHR35894:SF1">
    <property type="entry name" value="PHOSPHORIBULOKINASE _ URIDINE KINASE FAMILY"/>
    <property type="match status" value="1"/>
</dbReference>
<keyword evidence="2" id="KW-0812">Transmembrane</keyword>
<proteinExistence type="predicted"/>
<feature type="region of interest" description="Disordered" evidence="1">
    <location>
        <begin position="365"/>
        <end position="420"/>
    </location>
</feature>
<evidence type="ECO:0000256" key="2">
    <source>
        <dbReference type="SAM" id="Phobius"/>
    </source>
</evidence>
<dbReference type="GO" id="GO:0016887">
    <property type="term" value="F:ATP hydrolysis activity"/>
    <property type="evidence" value="ECO:0007669"/>
    <property type="project" value="InterPro"/>
</dbReference>
<keyword evidence="2" id="KW-1133">Transmembrane helix</keyword>
<evidence type="ECO:0000259" key="3">
    <source>
        <dbReference type="Pfam" id="PF13401"/>
    </source>
</evidence>
<dbReference type="InterPro" id="IPR049945">
    <property type="entry name" value="AAA_22"/>
</dbReference>
<organism evidence="4 5">
    <name type="scientific">Rhodovibrio salinarum</name>
    <dbReference type="NCBI Taxonomy" id="1087"/>
    <lineage>
        <taxon>Bacteria</taxon>
        <taxon>Pseudomonadati</taxon>
        <taxon>Pseudomonadota</taxon>
        <taxon>Alphaproteobacteria</taxon>
        <taxon>Rhodospirillales</taxon>
        <taxon>Rhodovibrionaceae</taxon>
        <taxon>Rhodovibrio</taxon>
    </lineage>
</organism>
<dbReference type="EMBL" id="NRRE01000015">
    <property type="protein sequence ID" value="MBK1696377.1"/>
    <property type="molecule type" value="Genomic_DNA"/>
</dbReference>
<dbReference type="Pfam" id="PF13401">
    <property type="entry name" value="AAA_22"/>
    <property type="match status" value="1"/>
</dbReference>
<keyword evidence="5" id="KW-1185">Reference proteome</keyword>
<dbReference type="Gene3D" id="3.40.50.300">
    <property type="entry name" value="P-loop containing nucleotide triphosphate hydrolases"/>
    <property type="match status" value="1"/>
</dbReference>
<dbReference type="PANTHER" id="PTHR35894">
    <property type="entry name" value="GENERAL SECRETION PATHWAY PROTEIN A-RELATED"/>
    <property type="match status" value="1"/>
</dbReference>
<name>A0A934QGS5_9PROT</name>
<feature type="domain" description="ORC1/DEAH AAA+ ATPase" evidence="3">
    <location>
        <begin position="108"/>
        <end position="239"/>
    </location>
</feature>
<sequence length="508" mass="55877">MSGRLICATCAYIKRVLAGSERIARENRATTLLVGVAACRRGARNDRSRGVVPRHGEPCHGLRQVGVYANYQGLRTDPFPNRPSPEVFFDSSVHRGAWSFLRQALRASEPFILITGDFGAGKTLLALKLVQALEQRQLGPCVYVSTPSQSYTEVLRRSYRALGLEEPCDELDSDRLLERIHAYVETERPTRRLYLVLEDPQDLDPETLHKIRLLPNYNVNGHYPFCLIMFAHTSFPRMLREPRWQALDQRLKLRYHIPGLEREETREYIYFRLLRAQAEQPDPFPPYFEEDAIDLIQDLTSGRPREINNLCGMCLTLGGSRGLIALNSTLVREVAQMLGWPLENHNGTQQAGQVDNGINHRPATGLGAIPGQRLDPQRMGVPGSTARPRRPAPEAAPPRFPGTESGWGAPQPTYIAGANPAWGGASHATANARMSDSLAGDHGAARGGFGAATDMPVAPSGLGGQQPERSLASGGLKQYAWWFAVGGLLVLIVAVAASRNLNLLGMIG</sequence>
<dbReference type="InterPro" id="IPR052026">
    <property type="entry name" value="ExeA_AAA_ATPase_DNA-bind"/>
</dbReference>
<evidence type="ECO:0000256" key="1">
    <source>
        <dbReference type="SAM" id="MobiDB-lite"/>
    </source>
</evidence>
<gene>
    <name evidence="4" type="ORF">CKO21_03865</name>
</gene>
<evidence type="ECO:0000313" key="4">
    <source>
        <dbReference type="EMBL" id="MBK1696377.1"/>
    </source>
</evidence>
<accession>A0A934QGS5</accession>
<keyword evidence="2" id="KW-0472">Membrane</keyword>
<protein>
    <recommendedName>
        <fullName evidence="3">ORC1/DEAH AAA+ ATPase domain-containing protein</fullName>
    </recommendedName>
</protein>